<dbReference type="Gene3D" id="3.40.1440.10">
    <property type="entry name" value="GIY-YIG endonuclease"/>
    <property type="match status" value="1"/>
</dbReference>
<accession>A0A0G0WF15</accession>
<feature type="domain" description="GIY-YIG" evidence="2">
    <location>
        <begin position="5"/>
        <end position="82"/>
    </location>
</feature>
<dbReference type="SUPFAM" id="SSF82771">
    <property type="entry name" value="GIY-YIG endonuclease"/>
    <property type="match status" value="1"/>
</dbReference>
<evidence type="ECO:0000313" key="3">
    <source>
        <dbReference type="EMBL" id="KKS11520.1"/>
    </source>
</evidence>
<protein>
    <submittedName>
        <fullName evidence="3">Excinuclease ABC C subunit domain protein</fullName>
    </submittedName>
</protein>
<organism evidence="3 4">
    <name type="scientific">Candidatus Daviesbacteria bacterium GW2011_GWB1_41_5</name>
    <dbReference type="NCBI Taxonomy" id="1618429"/>
    <lineage>
        <taxon>Bacteria</taxon>
        <taxon>Candidatus Daviesiibacteriota</taxon>
    </lineage>
</organism>
<gene>
    <name evidence="3" type="ORF">UU67_C0071G0011</name>
</gene>
<name>A0A0G0WF15_9BACT</name>
<evidence type="ECO:0000259" key="2">
    <source>
        <dbReference type="PROSITE" id="PS50164"/>
    </source>
</evidence>
<dbReference type="PANTHER" id="PTHR34477">
    <property type="entry name" value="UPF0213 PROTEIN YHBQ"/>
    <property type="match status" value="1"/>
</dbReference>
<reference evidence="3 4" key="1">
    <citation type="journal article" date="2015" name="Nature">
        <title>rRNA introns, odd ribosomes, and small enigmatic genomes across a large radiation of phyla.</title>
        <authorList>
            <person name="Brown C.T."/>
            <person name="Hug L.A."/>
            <person name="Thomas B.C."/>
            <person name="Sharon I."/>
            <person name="Castelle C.J."/>
            <person name="Singh A."/>
            <person name="Wilkins M.J."/>
            <person name="Williams K.H."/>
            <person name="Banfield J.F."/>
        </authorList>
    </citation>
    <scope>NUCLEOTIDE SEQUENCE [LARGE SCALE GENOMIC DNA]</scope>
</reference>
<dbReference type="EMBL" id="LCBN01000071">
    <property type="protein sequence ID" value="KKS11520.1"/>
    <property type="molecule type" value="Genomic_DNA"/>
</dbReference>
<sequence length="94" mass="11176">MVRIHAPQPYILRTSLNTLYIGQTNNLDKRLKEHKGKTTKSAKYIKYFNSCQLVYSEEYFTRLEAVKREYQLKHWTKAKKEALIKGNLQSLKKL</sequence>
<comment type="caution">
    <text evidence="3">The sequence shown here is derived from an EMBL/GenBank/DDBJ whole genome shotgun (WGS) entry which is preliminary data.</text>
</comment>
<dbReference type="AlphaFoldDB" id="A0A0G0WF15"/>
<dbReference type="InterPro" id="IPR035901">
    <property type="entry name" value="GIY-YIG_endonuc_sf"/>
</dbReference>
<proteinExistence type="inferred from homology"/>
<evidence type="ECO:0000313" key="4">
    <source>
        <dbReference type="Proteomes" id="UP000034753"/>
    </source>
</evidence>
<dbReference type="CDD" id="cd10456">
    <property type="entry name" value="GIY-YIG_UPF0213"/>
    <property type="match status" value="1"/>
</dbReference>
<dbReference type="PANTHER" id="PTHR34477:SF1">
    <property type="entry name" value="UPF0213 PROTEIN YHBQ"/>
    <property type="match status" value="1"/>
</dbReference>
<comment type="similarity">
    <text evidence="1">Belongs to the UPF0213 family.</text>
</comment>
<dbReference type="Proteomes" id="UP000034753">
    <property type="component" value="Unassembled WGS sequence"/>
</dbReference>
<dbReference type="InterPro" id="IPR000305">
    <property type="entry name" value="GIY-YIG_endonuc"/>
</dbReference>
<dbReference type="InterPro" id="IPR050190">
    <property type="entry name" value="UPF0213_domain"/>
</dbReference>
<dbReference type="PROSITE" id="PS50164">
    <property type="entry name" value="GIY_YIG"/>
    <property type="match status" value="1"/>
</dbReference>
<evidence type="ECO:0000256" key="1">
    <source>
        <dbReference type="ARBA" id="ARBA00007435"/>
    </source>
</evidence>
<dbReference type="Pfam" id="PF01541">
    <property type="entry name" value="GIY-YIG"/>
    <property type="match status" value="1"/>
</dbReference>